<protein>
    <submittedName>
        <fullName evidence="3">Uncharacterized protein</fullName>
    </submittedName>
</protein>
<evidence type="ECO:0000313" key="2">
    <source>
        <dbReference type="Proteomes" id="UP000887569"/>
    </source>
</evidence>
<reference evidence="3" key="1">
    <citation type="submission" date="2022-11" db="UniProtKB">
        <authorList>
            <consortium name="WormBaseParasite"/>
        </authorList>
    </citation>
    <scope>IDENTIFICATION</scope>
</reference>
<dbReference type="WBParaSite" id="PgE181_g002_t01">
    <property type="protein sequence ID" value="PgE181_g002_t01"/>
    <property type="gene ID" value="PgE181_g002"/>
</dbReference>
<name>A0A915A6D6_PARUN</name>
<evidence type="ECO:0000256" key="1">
    <source>
        <dbReference type="SAM" id="MobiDB-lite"/>
    </source>
</evidence>
<proteinExistence type="predicted"/>
<keyword evidence="2" id="KW-1185">Reference proteome</keyword>
<dbReference type="Proteomes" id="UP000887569">
    <property type="component" value="Unplaced"/>
</dbReference>
<feature type="region of interest" description="Disordered" evidence="1">
    <location>
        <begin position="19"/>
        <end position="53"/>
    </location>
</feature>
<accession>A0A915A6D6</accession>
<dbReference type="AlphaFoldDB" id="A0A915A6D6"/>
<sequence length="93" mass="10242">MGHLWNNKSIILDCWTKKPKSPKRVKLASKPAATEPKKAASPKKKVAKAKTPKKRWPKYIPLHLVTTSFSPAIAVPSTSVRTSLITPENSAVQ</sequence>
<organism evidence="2 3">
    <name type="scientific">Parascaris univalens</name>
    <name type="common">Nematode worm</name>
    <dbReference type="NCBI Taxonomy" id="6257"/>
    <lineage>
        <taxon>Eukaryota</taxon>
        <taxon>Metazoa</taxon>
        <taxon>Ecdysozoa</taxon>
        <taxon>Nematoda</taxon>
        <taxon>Chromadorea</taxon>
        <taxon>Rhabditida</taxon>
        <taxon>Spirurina</taxon>
        <taxon>Ascaridomorpha</taxon>
        <taxon>Ascaridoidea</taxon>
        <taxon>Ascarididae</taxon>
        <taxon>Parascaris</taxon>
    </lineage>
</organism>
<evidence type="ECO:0000313" key="3">
    <source>
        <dbReference type="WBParaSite" id="PgE181_g002_t01"/>
    </source>
</evidence>
<feature type="compositionally biased region" description="Basic residues" evidence="1">
    <location>
        <begin position="40"/>
        <end position="53"/>
    </location>
</feature>